<evidence type="ECO:0000256" key="2">
    <source>
        <dbReference type="ARBA" id="ARBA00022448"/>
    </source>
</evidence>
<dbReference type="InterPro" id="IPR003439">
    <property type="entry name" value="ABC_transporter-like_ATP-bd"/>
</dbReference>
<evidence type="ECO:0000313" key="8">
    <source>
        <dbReference type="Proteomes" id="UP000242754"/>
    </source>
</evidence>
<dbReference type="InterPro" id="IPR017911">
    <property type="entry name" value="MacB-like_ATP-bd"/>
</dbReference>
<evidence type="ECO:0000256" key="4">
    <source>
        <dbReference type="ARBA" id="ARBA00022840"/>
    </source>
</evidence>
<dbReference type="EMBL" id="FJNE01000001">
    <property type="protein sequence ID" value="CZQ82001.1"/>
    <property type="molecule type" value="Genomic_DNA"/>
</dbReference>
<keyword evidence="3" id="KW-0547">Nucleotide-binding</keyword>
<dbReference type="RefSeq" id="WP_087030285.1">
    <property type="nucleotide sequence ID" value="NZ_FJNE01000001.1"/>
</dbReference>
<dbReference type="InterPro" id="IPR027417">
    <property type="entry name" value="P-loop_NTPase"/>
</dbReference>
<dbReference type="PANTHER" id="PTHR42798:SF2">
    <property type="entry name" value="ABC TRANSPORTER ATP-BINDING PROTEIN MG467-RELATED"/>
    <property type="match status" value="1"/>
</dbReference>
<keyword evidence="5" id="KW-0029">Amino-acid transport</keyword>
<organism evidence="7 8">
    <name type="scientific">Trichococcus palustris</name>
    <dbReference type="NCBI Taxonomy" id="140314"/>
    <lineage>
        <taxon>Bacteria</taxon>
        <taxon>Bacillati</taxon>
        <taxon>Bacillota</taxon>
        <taxon>Bacilli</taxon>
        <taxon>Lactobacillales</taxon>
        <taxon>Carnobacteriaceae</taxon>
        <taxon>Trichococcus</taxon>
    </lineage>
</organism>
<accession>A0A143Y7X0</accession>
<dbReference type="FunFam" id="3.40.50.300:FF:000032">
    <property type="entry name" value="Export ABC transporter ATP-binding protein"/>
    <property type="match status" value="1"/>
</dbReference>
<keyword evidence="4" id="KW-0067">ATP-binding</keyword>
<dbReference type="PANTHER" id="PTHR42798">
    <property type="entry name" value="LIPOPROTEIN-RELEASING SYSTEM ATP-BINDING PROTEIN LOLD"/>
    <property type="match status" value="1"/>
</dbReference>
<dbReference type="SUPFAM" id="SSF52540">
    <property type="entry name" value="P-loop containing nucleoside triphosphate hydrolases"/>
    <property type="match status" value="1"/>
</dbReference>
<proteinExistence type="inferred from homology"/>
<reference evidence="7 8" key="1">
    <citation type="submission" date="2016-02" db="EMBL/GenBank/DDBJ databases">
        <authorList>
            <person name="Wen L."/>
            <person name="He K."/>
            <person name="Yang H."/>
        </authorList>
    </citation>
    <scope>NUCLEOTIDE SEQUENCE [LARGE SCALE GENOMIC DNA]</scope>
    <source>
        <strain evidence="7">Trichococcus palustris</strain>
    </source>
</reference>
<evidence type="ECO:0000256" key="5">
    <source>
        <dbReference type="ARBA" id="ARBA00022970"/>
    </source>
</evidence>
<dbReference type="Gene3D" id="3.40.50.300">
    <property type="entry name" value="P-loop containing nucleotide triphosphate hydrolases"/>
    <property type="match status" value="1"/>
</dbReference>
<gene>
    <name evidence="7" type="ORF">Tpal_268</name>
</gene>
<dbReference type="GO" id="GO:0098796">
    <property type="term" value="C:membrane protein complex"/>
    <property type="evidence" value="ECO:0007669"/>
    <property type="project" value="UniProtKB-ARBA"/>
</dbReference>
<protein>
    <submittedName>
        <fullName evidence="7">Abc transporter</fullName>
    </submittedName>
</protein>
<dbReference type="AlphaFoldDB" id="A0A143Y7X0"/>
<dbReference type="CDD" id="cd03255">
    <property type="entry name" value="ABC_MJ0796_LolCDE_FtsE"/>
    <property type="match status" value="1"/>
</dbReference>
<dbReference type="GO" id="GO:0022857">
    <property type="term" value="F:transmembrane transporter activity"/>
    <property type="evidence" value="ECO:0007669"/>
    <property type="project" value="UniProtKB-ARBA"/>
</dbReference>
<dbReference type="Pfam" id="PF00005">
    <property type="entry name" value="ABC_tran"/>
    <property type="match status" value="1"/>
</dbReference>
<dbReference type="PROSITE" id="PS50893">
    <property type="entry name" value="ABC_TRANSPORTER_2"/>
    <property type="match status" value="1"/>
</dbReference>
<dbReference type="GO" id="GO:0016887">
    <property type="term" value="F:ATP hydrolysis activity"/>
    <property type="evidence" value="ECO:0007669"/>
    <property type="project" value="InterPro"/>
</dbReference>
<comment type="similarity">
    <text evidence="1">Belongs to the ABC transporter superfamily.</text>
</comment>
<dbReference type="PROSITE" id="PS00211">
    <property type="entry name" value="ABC_TRANSPORTER_1"/>
    <property type="match status" value="1"/>
</dbReference>
<dbReference type="InterPro" id="IPR017871">
    <property type="entry name" value="ABC_transporter-like_CS"/>
</dbReference>
<evidence type="ECO:0000259" key="6">
    <source>
        <dbReference type="PROSITE" id="PS50893"/>
    </source>
</evidence>
<keyword evidence="2" id="KW-0813">Transport</keyword>
<keyword evidence="8" id="KW-1185">Reference proteome</keyword>
<dbReference type="SMART" id="SM00382">
    <property type="entry name" value="AAA"/>
    <property type="match status" value="1"/>
</dbReference>
<dbReference type="OrthoDB" id="9791546at2"/>
<dbReference type="Proteomes" id="UP000242754">
    <property type="component" value="Unassembled WGS sequence"/>
</dbReference>
<sequence>MITMTNVTKTYKSGDSETYALKEINLTIGEGEFVVILGPSGSGKSTLLNVISGLDTVTSGKITFRDEELTDLSEDEMTEFRRRHLGFIFQQYNLLQNLNVYENIQIGSDIGTNPLDIDELLQKVGLENARNKYPNQLSGGEQQRVSIVRSLAKNPDIIFCDEPTGSLDEQNSKKILQMLQDLNVAYKKTIIVITHNTGIAEMADKVIKMNSGQITEVIINKVKKNAQDIVWG</sequence>
<name>A0A143Y7X0_9LACT</name>
<evidence type="ECO:0000256" key="3">
    <source>
        <dbReference type="ARBA" id="ARBA00022741"/>
    </source>
</evidence>
<evidence type="ECO:0000313" key="7">
    <source>
        <dbReference type="EMBL" id="CZQ82001.1"/>
    </source>
</evidence>
<dbReference type="STRING" id="140314.SAMN04488076_10223"/>
<dbReference type="GO" id="GO:0005524">
    <property type="term" value="F:ATP binding"/>
    <property type="evidence" value="ECO:0007669"/>
    <property type="project" value="UniProtKB-KW"/>
</dbReference>
<dbReference type="GO" id="GO:0006865">
    <property type="term" value="P:amino acid transport"/>
    <property type="evidence" value="ECO:0007669"/>
    <property type="project" value="UniProtKB-KW"/>
</dbReference>
<evidence type="ECO:0000256" key="1">
    <source>
        <dbReference type="ARBA" id="ARBA00005417"/>
    </source>
</evidence>
<dbReference type="InterPro" id="IPR003593">
    <property type="entry name" value="AAA+_ATPase"/>
</dbReference>
<feature type="domain" description="ABC transporter" evidence="6">
    <location>
        <begin position="2"/>
        <end position="230"/>
    </location>
</feature>